<dbReference type="HOGENOM" id="CLU_3051522_0_0_1"/>
<accession>U9U743</accession>
<name>U9U743_RHIID</name>
<gene>
    <name evidence="1" type="ORF">GLOINDRAFT_3159</name>
</gene>
<sequence>MPIGHYMDEVLYNKVPATIVLVAGDAGFKSILQTTVQLELMEIYFWETDIEDRF</sequence>
<protein>
    <submittedName>
        <fullName evidence="1">Uncharacterized protein</fullName>
    </submittedName>
</protein>
<dbReference type="AlphaFoldDB" id="U9U743"/>
<reference evidence="1" key="1">
    <citation type="submission" date="2013-07" db="EMBL/GenBank/DDBJ databases">
        <title>The genome of an arbuscular mycorrhizal fungus provides insights into the evolution of the oldest plant symbiosis.</title>
        <authorList>
            <consortium name="DOE Joint Genome Institute"/>
            <person name="Tisserant E."/>
            <person name="Malbreil M."/>
            <person name="Kuo A."/>
            <person name="Kohler A."/>
            <person name="Symeonidi A."/>
            <person name="Balestrini R."/>
            <person name="Charron P."/>
            <person name="Duensing N."/>
            <person name="Frei-dit-Frey N."/>
            <person name="Gianinazzi-Pearson V."/>
            <person name="Gilbert B."/>
            <person name="Handa Y."/>
            <person name="Hijri M."/>
            <person name="Kaul R."/>
            <person name="Kawaguchi M."/>
            <person name="Krajinski F."/>
            <person name="Lammers P."/>
            <person name="Lapierre D."/>
            <person name="Masclaux F.G."/>
            <person name="Murat C."/>
            <person name="Morin E."/>
            <person name="Ndikumana S."/>
            <person name="Pagni M."/>
            <person name="Petitpierre D."/>
            <person name="Requena N."/>
            <person name="Rosikiewicz P."/>
            <person name="Riley R."/>
            <person name="Saito K."/>
            <person name="San Clemente H."/>
            <person name="Shapiro H."/>
            <person name="van Tuinen D."/>
            <person name="Becard G."/>
            <person name="Bonfante P."/>
            <person name="Paszkowski U."/>
            <person name="Shachar-Hill Y."/>
            <person name="Young J.P."/>
            <person name="Sanders I.R."/>
            <person name="Henrissat B."/>
            <person name="Rensing S.A."/>
            <person name="Grigoriev I.V."/>
            <person name="Corradi N."/>
            <person name="Roux C."/>
            <person name="Martin F."/>
        </authorList>
    </citation>
    <scope>NUCLEOTIDE SEQUENCE</scope>
    <source>
        <strain evidence="1">DAOM 197198</strain>
    </source>
</reference>
<organism evidence="1">
    <name type="scientific">Rhizophagus irregularis (strain DAOM 181602 / DAOM 197198 / MUCL 43194)</name>
    <name type="common">Arbuscular mycorrhizal fungus</name>
    <name type="synonym">Glomus intraradices</name>
    <dbReference type="NCBI Taxonomy" id="747089"/>
    <lineage>
        <taxon>Eukaryota</taxon>
        <taxon>Fungi</taxon>
        <taxon>Fungi incertae sedis</taxon>
        <taxon>Mucoromycota</taxon>
        <taxon>Glomeromycotina</taxon>
        <taxon>Glomeromycetes</taxon>
        <taxon>Glomerales</taxon>
        <taxon>Glomeraceae</taxon>
        <taxon>Rhizophagus</taxon>
    </lineage>
</organism>
<dbReference type="EMBL" id="KI286011">
    <property type="protein sequence ID" value="ESA11421.1"/>
    <property type="molecule type" value="Genomic_DNA"/>
</dbReference>
<proteinExistence type="predicted"/>
<evidence type="ECO:0000313" key="1">
    <source>
        <dbReference type="EMBL" id="ESA11421.1"/>
    </source>
</evidence>